<keyword evidence="12" id="KW-1185">Reference proteome</keyword>
<keyword evidence="5" id="KW-0378">Hydrolase</keyword>
<comment type="caution">
    <text evidence="11">The sequence shown here is derived from an EMBL/GenBank/DDBJ whole genome shotgun (WGS) entry which is preliminary data.</text>
</comment>
<reference evidence="11" key="1">
    <citation type="submission" date="2023-03" db="EMBL/GenBank/DDBJ databases">
        <title>Massive genome expansion in bonnet fungi (Mycena s.s.) driven by repeated elements and novel gene families across ecological guilds.</title>
        <authorList>
            <consortium name="Lawrence Berkeley National Laboratory"/>
            <person name="Harder C.B."/>
            <person name="Miyauchi S."/>
            <person name="Viragh M."/>
            <person name="Kuo A."/>
            <person name="Thoen E."/>
            <person name="Andreopoulos B."/>
            <person name="Lu D."/>
            <person name="Skrede I."/>
            <person name="Drula E."/>
            <person name="Henrissat B."/>
            <person name="Morin E."/>
            <person name="Kohler A."/>
            <person name="Barry K."/>
            <person name="LaButti K."/>
            <person name="Morin E."/>
            <person name="Salamov A."/>
            <person name="Lipzen A."/>
            <person name="Mereny Z."/>
            <person name="Hegedus B."/>
            <person name="Baldrian P."/>
            <person name="Stursova M."/>
            <person name="Weitz H."/>
            <person name="Taylor A."/>
            <person name="Grigoriev I.V."/>
            <person name="Nagy L.G."/>
            <person name="Martin F."/>
            <person name="Kauserud H."/>
        </authorList>
    </citation>
    <scope>NUCLEOTIDE SEQUENCE</scope>
    <source>
        <strain evidence="11">9144</strain>
    </source>
</reference>
<comment type="catalytic activity">
    <reaction evidence="9">
        <text>S-hexadecanoyl-L-cysteinyl-[protein] + H2O = L-cysteinyl-[protein] + hexadecanoate + H(+)</text>
        <dbReference type="Rhea" id="RHEA:19233"/>
        <dbReference type="Rhea" id="RHEA-COMP:10131"/>
        <dbReference type="Rhea" id="RHEA-COMP:11032"/>
        <dbReference type="ChEBI" id="CHEBI:7896"/>
        <dbReference type="ChEBI" id="CHEBI:15377"/>
        <dbReference type="ChEBI" id="CHEBI:15378"/>
        <dbReference type="ChEBI" id="CHEBI:29950"/>
        <dbReference type="ChEBI" id="CHEBI:74151"/>
        <dbReference type="EC" id="3.1.2.22"/>
    </reaction>
</comment>
<dbReference type="SUPFAM" id="SSF53474">
    <property type="entry name" value="alpha/beta-Hydrolases"/>
    <property type="match status" value="1"/>
</dbReference>
<evidence type="ECO:0000259" key="10">
    <source>
        <dbReference type="Pfam" id="PF02230"/>
    </source>
</evidence>
<evidence type="ECO:0000313" key="11">
    <source>
        <dbReference type="EMBL" id="KAJ7226058.1"/>
    </source>
</evidence>
<dbReference type="InterPro" id="IPR029058">
    <property type="entry name" value="AB_hydrolase_fold"/>
</dbReference>
<accession>A0AAD6YQB8</accession>
<feature type="domain" description="Phospholipase/carboxylesterase/thioesterase" evidence="10">
    <location>
        <begin position="10"/>
        <end position="162"/>
    </location>
</feature>
<dbReference type="InterPro" id="IPR050565">
    <property type="entry name" value="LYPA1-2/EST-like"/>
</dbReference>
<sequence length="231" mass="25024">MLPIARKLRSYLHHVQFILPAAPVRILSANEQQTTAWFDLNSFNLSVETPGEEVEDEEGILQSMASLDTLLSELEAAAGLDPSRIILGGFSQGAAMTLLTGLTTAKRLAGLFVLSGRLPLRHKFASMVSPHAASLPIFWGHGTADPLVTHDLGHACAQFVMSEIGVPAAPKASLSSRILDWLDLKNVNADRPAIPTGLSFRSYYGLRHEIGVPELDDLVLWLSALLPPRDS</sequence>
<dbReference type="GO" id="GO:0008474">
    <property type="term" value="F:palmitoyl-(protein) hydrolase activity"/>
    <property type="evidence" value="ECO:0007669"/>
    <property type="project" value="UniProtKB-EC"/>
</dbReference>
<gene>
    <name evidence="11" type="ORF">GGX14DRAFT_423626</name>
</gene>
<evidence type="ECO:0000313" key="12">
    <source>
        <dbReference type="Proteomes" id="UP001219525"/>
    </source>
</evidence>
<comment type="similarity">
    <text evidence="1">Belongs to the AB hydrolase superfamily. AB hydrolase 2 family.</text>
</comment>
<evidence type="ECO:0000256" key="3">
    <source>
        <dbReference type="ARBA" id="ARBA00014923"/>
    </source>
</evidence>
<evidence type="ECO:0000256" key="4">
    <source>
        <dbReference type="ARBA" id="ARBA00022487"/>
    </source>
</evidence>
<dbReference type="GO" id="GO:0006631">
    <property type="term" value="P:fatty acid metabolic process"/>
    <property type="evidence" value="ECO:0007669"/>
    <property type="project" value="UniProtKB-KW"/>
</dbReference>
<dbReference type="EMBL" id="JARJCW010000004">
    <property type="protein sequence ID" value="KAJ7226058.1"/>
    <property type="molecule type" value="Genomic_DNA"/>
</dbReference>
<keyword evidence="4" id="KW-0719">Serine esterase</keyword>
<proteinExistence type="inferred from homology"/>
<evidence type="ECO:0000256" key="7">
    <source>
        <dbReference type="ARBA" id="ARBA00029392"/>
    </source>
</evidence>
<dbReference type="InterPro" id="IPR003140">
    <property type="entry name" value="PLipase/COase/thioEstase"/>
</dbReference>
<dbReference type="GO" id="GO:0005737">
    <property type="term" value="C:cytoplasm"/>
    <property type="evidence" value="ECO:0007669"/>
    <property type="project" value="TreeGrafter"/>
</dbReference>
<keyword evidence="6" id="KW-0276">Fatty acid metabolism</keyword>
<evidence type="ECO:0000256" key="5">
    <source>
        <dbReference type="ARBA" id="ARBA00022801"/>
    </source>
</evidence>
<evidence type="ECO:0000256" key="2">
    <source>
        <dbReference type="ARBA" id="ARBA00012423"/>
    </source>
</evidence>
<evidence type="ECO:0000256" key="8">
    <source>
        <dbReference type="ARBA" id="ARBA00031195"/>
    </source>
</evidence>
<dbReference type="Gene3D" id="3.40.50.1820">
    <property type="entry name" value="alpha/beta hydrolase"/>
    <property type="match status" value="1"/>
</dbReference>
<name>A0AAD6YQB8_9AGAR</name>
<organism evidence="11 12">
    <name type="scientific">Mycena pura</name>
    <dbReference type="NCBI Taxonomy" id="153505"/>
    <lineage>
        <taxon>Eukaryota</taxon>
        <taxon>Fungi</taxon>
        <taxon>Dikarya</taxon>
        <taxon>Basidiomycota</taxon>
        <taxon>Agaricomycotina</taxon>
        <taxon>Agaricomycetes</taxon>
        <taxon>Agaricomycetidae</taxon>
        <taxon>Agaricales</taxon>
        <taxon>Marasmiineae</taxon>
        <taxon>Mycenaceae</taxon>
        <taxon>Mycena</taxon>
    </lineage>
</organism>
<dbReference type="Pfam" id="PF02230">
    <property type="entry name" value="Abhydrolase_2"/>
    <property type="match status" value="1"/>
</dbReference>
<dbReference type="PANTHER" id="PTHR10655">
    <property type="entry name" value="LYSOPHOSPHOLIPASE-RELATED"/>
    <property type="match status" value="1"/>
</dbReference>
<evidence type="ECO:0000256" key="9">
    <source>
        <dbReference type="ARBA" id="ARBA00047337"/>
    </source>
</evidence>
<evidence type="ECO:0000256" key="6">
    <source>
        <dbReference type="ARBA" id="ARBA00022832"/>
    </source>
</evidence>
<dbReference type="EC" id="3.1.2.22" evidence="2"/>
<protein>
    <recommendedName>
        <fullName evidence="3">Acyl-protein thioesterase 1</fullName>
        <ecNumber evidence="2">3.1.2.22</ecNumber>
    </recommendedName>
    <alternativeName>
        <fullName evidence="8">Palmitoyl-protein hydrolase</fullName>
    </alternativeName>
</protein>
<dbReference type="AlphaFoldDB" id="A0AAD6YQB8"/>
<dbReference type="Proteomes" id="UP001219525">
    <property type="component" value="Unassembled WGS sequence"/>
</dbReference>
<dbReference type="GO" id="GO:0052689">
    <property type="term" value="F:carboxylic ester hydrolase activity"/>
    <property type="evidence" value="ECO:0007669"/>
    <property type="project" value="UniProtKB-KW"/>
</dbReference>
<evidence type="ECO:0000256" key="1">
    <source>
        <dbReference type="ARBA" id="ARBA00006499"/>
    </source>
</evidence>
<dbReference type="PANTHER" id="PTHR10655:SF17">
    <property type="entry name" value="LYSOPHOSPHOLIPASE-LIKE PROTEIN 1"/>
    <property type="match status" value="1"/>
</dbReference>
<keyword evidence="6" id="KW-0443">Lipid metabolism</keyword>
<comment type="function">
    <text evidence="7">Hydrolyzes fatty acids from S-acylated cysteine residues in proteins with a strong preference for palmitoylated G-alpha proteins over other acyl substrates. Mediates the deacylation of G-alpha proteins such as GPA1 in vivo, but has weak or no activity toward palmitoylated Ras proteins. Has weak lysophospholipase activity in vitro; however such activity may not exist in vivo.</text>
</comment>